<evidence type="ECO:0000313" key="4">
    <source>
        <dbReference type="Proteomes" id="UP000070529"/>
    </source>
</evidence>
<keyword evidence="1" id="KW-0812">Transmembrane</keyword>
<evidence type="ECO:0000256" key="1">
    <source>
        <dbReference type="SAM" id="Phobius"/>
    </source>
</evidence>
<feature type="transmembrane region" description="Helical" evidence="1">
    <location>
        <begin position="23"/>
        <end position="47"/>
    </location>
</feature>
<feature type="domain" description="PepSY" evidence="2">
    <location>
        <begin position="70"/>
        <end position="126"/>
    </location>
</feature>
<feature type="transmembrane region" description="Helical" evidence="1">
    <location>
        <begin position="203"/>
        <end position="225"/>
    </location>
</feature>
<dbReference type="OrthoDB" id="9791166at2"/>
<protein>
    <recommendedName>
        <fullName evidence="2">PepSY domain-containing protein</fullName>
    </recommendedName>
</protein>
<feature type="transmembrane region" description="Helical" evidence="1">
    <location>
        <begin position="372"/>
        <end position="393"/>
    </location>
</feature>
<organism evidence="3 4">
    <name type="scientific">Enterovibrio coralii</name>
    <dbReference type="NCBI Taxonomy" id="294935"/>
    <lineage>
        <taxon>Bacteria</taxon>
        <taxon>Pseudomonadati</taxon>
        <taxon>Pseudomonadota</taxon>
        <taxon>Gammaproteobacteria</taxon>
        <taxon>Vibrionales</taxon>
        <taxon>Vibrionaceae</taxon>
        <taxon>Enterovibrio</taxon>
    </lineage>
</organism>
<keyword evidence="4" id="KW-1185">Reference proteome</keyword>
<feature type="transmembrane region" description="Helical" evidence="1">
    <location>
        <begin position="413"/>
        <end position="446"/>
    </location>
</feature>
<dbReference type="Pfam" id="PF03413">
    <property type="entry name" value="PepSY"/>
    <property type="match status" value="1"/>
</dbReference>
<dbReference type="PANTHER" id="PTHR34219">
    <property type="entry name" value="IRON-REGULATED INNER MEMBRANE PROTEIN-RELATED"/>
    <property type="match status" value="1"/>
</dbReference>
<keyword evidence="1" id="KW-0472">Membrane</keyword>
<dbReference type="InterPro" id="IPR005625">
    <property type="entry name" value="PepSY-ass_TM"/>
</dbReference>
<name>A0A135I355_9GAMM</name>
<dbReference type="PANTHER" id="PTHR34219:SF1">
    <property type="entry name" value="PEPSY DOMAIN-CONTAINING PROTEIN"/>
    <property type="match status" value="1"/>
</dbReference>
<dbReference type="AlphaFoldDB" id="A0A135I355"/>
<dbReference type="EMBL" id="LNTY01000059">
    <property type="protein sequence ID" value="KXF79879.1"/>
    <property type="molecule type" value="Genomic_DNA"/>
</dbReference>
<dbReference type="InterPro" id="IPR025711">
    <property type="entry name" value="PepSY"/>
</dbReference>
<comment type="caution">
    <text evidence="3">The sequence shown here is derived from an EMBL/GenBank/DDBJ whole genome shotgun (WGS) entry which is preliminary data.</text>
</comment>
<dbReference type="STRING" id="294935.ATN88_11450"/>
<dbReference type="RefSeq" id="WP_067419823.1">
    <property type="nucleotide sequence ID" value="NZ_LNTY01000059.1"/>
</dbReference>
<gene>
    <name evidence="3" type="ORF">ATN88_11450</name>
</gene>
<keyword evidence="1" id="KW-1133">Transmembrane helix</keyword>
<accession>A0A135I355</accession>
<feature type="transmembrane region" description="Helical" evidence="1">
    <location>
        <begin position="152"/>
        <end position="173"/>
    </location>
</feature>
<reference evidence="3 4" key="1">
    <citation type="submission" date="2015-11" db="EMBL/GenBank/DDBJ databases">
        <title>Genomic Taxonomy of the Vibrionaceae.</title>
        <authorList>
            <person name="Gomez-Gil B."/>
            <person name="Enciso-Ibarra J."/>
        </authorList>
    </citation>
    <scope>NUCLEOTIDE SEQUENCE [LARGE SCALE GENOMIC DNA]</scope>
    <source>
        <strain evidence="3 4">CAIM 912</strain>
    </source>
</reference>
<evidence type="ECO:0000313" key="3">
    <source>
        <dbReference type="EMBL" id="KXF79879.1"/>
    </source>
</evidence>
<dbReference type="Proteomes" id="UP000070529">
    <property type="component" value="Unassembled WGS sequence"/>
</dbReference>
<dbReference type="Pfam" id="PF03929">
    <property type="entry name" value="PepSY_TM"/>
    <property type="match status" value="1"/>
</dbReference>
<evidence type="ECO:0000259" key="2">
    <source>
        <dbReference type="Pfam" id="PF03413"/>
    </source>
</evidence>
<proteinExistence type="predicted"/>
<sequence>MKELNKASATGVDKARYFTAWRWHFYAGLFVIPFMLMLSITGLIMLFDKEIESARYADLLTVDVLDEKATPSQQLNAVKLAAPDAVITQYIPPRGEGAPSRFSVRFTDETTRFLLVNPYTAEVLGQIDRSDSWYELANDIHGTLLIGDVGDYLIEIAASFAILLLVSGIYMWWPRDAQSRAGFLKIRMGSGSRILMRDLHANLGGIFSIVLLFFVVSGLAWAGIWGGKLVQPWGSFPAERSKNIPQSTVIHKDLNHGSEEEMPWNLELVSVPMSGVKGGQVDIDDMVQLAESKGFTHYKLRFPESETGVFTLSANTMSGDISNPTQDRTTHVDQYSGDILADIRFADYNLLAKSMAAGIALHKGGISIINKVLNVVFCAVFILVSITGGLMWWKRRPKGAARLVAPPIPAPKGLWAVGLLTLLTICVLFPLAGGTVIAIVSIDWLIFRNVDVIKQAIN</sequence>